<organism evidence="9 10">
    <name type="scientific">Cryptococcus neoformans (strain H99 / ATCC 208821 / CBS 10515 / FGSC 9487)</name>
    <name type="common">Cryptococcus neoformans var. grubii serotype A</name>
    <dbReference type="NCBI Taxonomy" id="235443"/>
    <lineage>
        <taxon>Eukaryota</taxon>
        <taxon>Fungi</taxon>
        <taxon>Dikarya</taxon>
        <taxon>Basidiomycota</taxon>
        <taxon>Agaricomycotina</taxon>
        <taxon>Tremellomycetes</taxon>
        <taxon>Tremellales</taxon>
        <taxon>Cryptococcaceae</taxon>
        <taxon>Cryptococcus</taxon>
        <taxon>Cryptococcus neoformans species complex</taxon>
    </lineage>
</organism>
<feature type="domain" description="Transcriptional coactivator p15 (PC4) C-terminal" evidence="8">
    <location>
        <begin position="61"/>
        <end position="114"/>
    </location>
</feature>
<reference evidence="9 10" key="1">
    <citation type="journal article" date="2014" name="PLoS Genet.">
        <title>Analysis of the genome and transcriptome of Cryptococcus neoformans var. grubii reveals complex RNA expression and microevolution leading to virulence attenuation.</title>
        <authorList>
            <person name="Janbon G."/>
            <person name="Ormerod K.L."/>
            <person name="Paulet D."/>
            <person name="Byrnes E.J.III."/>
            <person name="Yadav V."/>
            <person name="Chatterjee G."/>
            <person name="Mullapudi N."/>
            <person name="Hon C.C."/>
            <person name="Billmyre R.B."/>
            <person name="Brunel F."/>
            <person name="Bahn Y.S."/>
            <person name="Chen W."/>
            <person name="Chen Y."/>
            <person name="Chow E.W."/>
            <person name="Coppee J.Y."/>
            <person name="Floyd-Averette A."/>
            <person name="Gaillardin C."/>
            <person name="Gerik K.J."/>
            <person name="Goldberg J."/>
            <person name="Gonzalez-Hilarion S."/>
            <person name="Gujja S."/>
            <person name="Hamlin J.L."/>
            <person name="Hsueh Y.P."/>
            <person name="Ianiri G."/>
            <person name="Jones S."/>
            <person name="Kodira C.D."/>
            <person name="Kozubowski L."/>
            <person name="Lam W."/>
            <person name="Marra M."/>
            <person name="Mesner L.D."/>
            <person name="Mieczkowski P.A."/>
            <person name="Moyrand F."/>
            <person name="Nielsen K."/>
            <person name="Proux C."/>
            <person name="Rossignol T."/>
            <person name="Schein J.E."/>
            <person name="Sun S."/>
            <person name="Wollschlaeger C."/>
            <person name="Wood I.A."/>
            <person name="Zeng Q."/>
            <person name="Neuveglise C."/>
            <person name="Newlon C.S."/>
            <person name="Perfect J.R."/>
            <person name="Lodge J.K."/>
            <person name="Idnurm A."/>
            <person name="Stajich J.E."/>
            <person name="Kronstad J.W."/>
            <person name="Sanyal K."/>
            <person name="Heitman J."/>
            <person name="Fraser J.A."/>
            <person name="Cuomo C.A."/>
            <person name="Dietrich F.S."/>
        </authorList>
    </citation>
    <scope>NUCLEOTIDE SEQUENCE [LARGE SCALE GENOMIC DNA]</scope>
    <source>
        <strain evidence="10">H99 / ATCC 208821 / CBS 10515 / FGSC 9487</strain>
    </source>
</reference>
<keyword evidence="4" id="KW-0238">DNA-binding</keyword>
<dbReference type="RefSeq" id="XP_012046551.1">
    <property type="nucleotide sequence ID" value="XM_012191161.1"/>
</dbReference>
<dbReference type="GO" id="GO:0003713">
    <property type="term" value="F:transcription coactivator activity"/>
    <property type="evidence" value="ECO:0007669"/>
    <property type="project" value="InterPro"/>
</dbReference>
<dbReference type="Pfam" id="PF02229">
    <property type="entry name" value="PC4"/>
    <property type="match status" value="1"/>
</dbReference>
<accession>J9VKQ8</accession>
<evidence type="ECO:0000256" key="6">
    <source>
        <dbReference type="ARBA" id="ARBA00023242"/>
    </source>
</evidence>
<dbReference type="InterPro" id="IPR003173">
    <property type="entry name" value="PC4_C"/>
</dbReference>
<sequence>MPPSKRSKRAVSDEASVESREEKPAVSSEPKAKKIKASEVTGSSGESGAEIEKNDDGEEFFKLSEYRRLTVRTFKGKTLVDIREIYKDKSSGALKPGSKGISLTAEQWEVLKNNIQNVDEMVQKVQK</sequence>
<dbReference type="PANTHER" id="PTHR13215">
    <property type="entry name" value="RNA POLYMERASE II TRANSCRIPTIONAL COACTIVATOR"/>
    <property type="match status" value="1"/>
</dbReference>
<comment type="similarity">
    <text evidence="2">Belongs to the transcriptional coactivator PC4 family.</text>
</comment>
<evidence type="ECO:0000256" key="5">
    <source>
        <dbReference type="ARBA" id="ARBA00023163"/>
    </source>
</evidence>
<dbReference type="GO" id="GO:0003677">
    <property type="term" value="F:DNA binding"/>
    <property type="evidence" value="ECO:0007669"/>
    <property type="project" value="UniProtKB-KW"/>
</dbReference>
<protein>
    <recommendedName>
        <fullName evidence="8">Transcriptional coactivator p15 (PC4) C-terminal domain-containing protein</fullName>
    </recommendedName>
</protein>
<dbReference type="SUPFAM" id="SSF54447">
    <property type="entry name" value="ssDNA-binding transcriptional regulator domain"/>
    <property type="match status" value="1"/>
</dbReference>
<evidence type="ECO:0000256" key="7">
    <source>
        <dbReference type="SAM" id="MobiDB-lite"/>
    </source>
</evidence>
<dbReference type="EMBL" id="CP003820">
    <property type="protein sequence ID" value="AFR92270.1"/>
    <property type="molecule type" value="Genomic_DNA"/>
</dbReference>
<evidence type="ECO:0000256" key="4">
    <source>
        <dbReference type="ARBA" id="ARBA00023125"/>
    </source>
</evidence>
<dbReference type="OrthoDB" id="2505440at2759"/>
<dbReference type="HOGENOM" id="CLU_104273_1_2_1"/>
<dbReference type="KEGG" id="cng:CNAG_00133"/>
<keyword evidence="10" id="KW-1185">Reference proteome</keyword>
<evidence type="ECO:0000256" key="2">
    <source>
        <dbReference type="ARBA" id="ARBA00009001"/>
    </source>
</evidence>
<dbReference type="Gene3D" id="2.30.31.10">
    <property type="entry name" value="Transcriptional Coactivator Pc4, Chain A"/>
    <property type="match status" value="1"/>
</dbReference>
<dbReference type="AlphaFoldDB" id="J9VKQ8"/>
<dbReference type="Proteomes" id="UP000010091">
    <property type="component" value="Chromosome 1"/>
</dbReference>
<evidence type="ECO:0000256" key="3">
    <source>
        <dbReference type="ARBA" id="ARBA00023015"/>
    </source>
</evidence>
<gene>
    <name evidence="9" type="ORF">CNAG_00133</name>
</gene>
<evidence type="ECO:0000313" key="10">
    <source>
        <dbReference type="Proteomes" id="UP000010091"/>
    </source>
</evidence>
<dbReference type="GO" id="GO:0060261">
    <property type="term" value="P:positive regulation of transcription initiation by RNA polymerase II"/>
    <property type="evidence" value="ECO:0007669"/>
    <property type="project" value="InterPro"/>
</dbReference>
<evidence type="ECO:0000256" key="1">
    <source>
        <dbReference type="ARBA" id="ARBA00004123"/>
    </source>
</evidence>
<dbReference type="GeneID" id="23883996"/>
<dbReference type="InterPro" id="IPR045125">
    <property type="entry name" value="Sub1/Tcp4-like"/>
</dbReference>
<evidence type="ECO:0000313" key="9">
    <source>
        <dbReference type="EMBL" id="AFR92270.1"/>
    </source>
</evidence>
<dbReference type="VEuPathDB" id="FungiDB:CNAG_00133"/>
<evidence type="ECO:0000259" key="8">
    <source>
        <dbReference type="Pfam" id="PF02229"/>
    </source>
</evidence>
<dbReference type="InterPro" id="IPR009044">
    <property type="entry name" value="ssDNA-bd_transcriptional_reg"/>
</dbReference>
<dbReference type="GO" id="GO:0005634">
    <property type="term" value="C:nucleus"/>
    <property type="evidence" value="ECO:0007669"/>
    <property type="project" value="UniProtKB-SubCell"/>
</dbReference>
<keyword evidence="3" id="KW-0805">Transcription regulation</keyword>
<feature type="region of interest" description="Disordered" evidence="7">
    <location>
        <begin position="1"/>
        <end position="54"/>
    </location>
</feature>
<keyword evidence="6" id="KW-0539">Nucleus</keyword>
<proteinExistence type="inferred from homology"/>
<name>J9VKQ8_CRYN9</name>
<keyword evidence="5" id="KW-0804">Transcription</keyword>
<comment type="subcellular location">
    <subcellularLocation>
        <location evidence="1">Nucleus</location>
    </subcellularLocation>
</comment>